<reference evidence="2 3" key="1">
    <citation type="submission" date="2019-07" db="EMBL/GenBank/DDBJ databases">
        <title>Genome assembly of Bacillus simplex strain GGC-P6A.</title>
        <authorList>
            <person name="Jennings M.E."/>
            <person name="Barton H.A."/>
        </authorList>
    </citation>
    <scope>NUCLEOTIDE SEQUENCE [LARGE SCALE GENOMIC DNA]</scope>
    <source>
        <strain evidence="2 3">GGC-P6A</strain>
    </source>
</reference>
<dbReference type="EMBL" id="VNKI01000001">
    <property type="protein sequence ID" value="TVX84146.1"/>
    <property type="molecule type" value="Genomic_DNA"/>
</dbReference>
<evidence type="ECO:0000259" key="1">
    <source>
        <dbReference type="Pfam" id="PF04471"/>
    </source>
</evidence>
<keyword evidence="2" id="KW-0540">Nuclease</keyword>
<dbReference type="Pfam" id="PF04471">
    <property type="entry name" value="Mrr_cat"/>
    <property type="match status" value="1"/>
</dbReference>
<protein>
    <submittedName>
        <fullName evidence="2">Restriction endonuclease</fullName>
    </submittedName>
</protein>
<proteinExistence type="predicted"/>
<comment type="caution">
    <text evidence="2">The sequence shown here is derived from an EMBL/GenBank/DDBJ whole genome shotgun (WGS) entry which is preliminary data.</text>
</comment>
<feature type="domain" description="Restriction endonuclease type IV Mrr" evidence="1">
    <location>
        <begin position="4"/>
        <end position="74"/>
    </location>
</feature>
<dbReference type="PANTHER" id="PTHR30015:SF6">
    <property type="entry name" value="SLL1429 PROTEIN"/>
    <property type="match status" value="1"/>
</dbReference>
<dbReference type="InterPro" id="IPR007560">
    <property type="entry name" value="Restrct_endonuc_IV_Mrr"/>
</dbReference>
<dbReference type="GO" id="GO:0003677">
    <property type="term" value="F:DNA binding"/>
    <property type="evidence" value="ECO:0007669"/>
    <property type="project" value="InterPro"/>
</dbReference>
<dbReference type="PANTHER" id="PTHR30015">
    <property type="entry name" value="MRR RESTRICTION SYSTEM PROTEIN"/>
    <property type="match status" value="1"/>
</dbReference>
<dbReference type="InterPro" id="IPR011335">
    <property type="entry name" value="Restrct_endonuc-II-like"/>
</dbReference>
<organism evidence="2 3">
    <name type="scientific">Peribacillus simplex</name>
    <dbReference type="NCBI Taxonomy" id="1478"/>
    <lineage>
        <taxon>Bacteria</taxon>
        <taxon>Bacillati</taxon>
        <taxon>Bacillota</taxon>
        <taxon>Bacilli</taxon>
        <taxon>Bacillales</taxon>
        <taxon>Bacillaceae</taxon>
        <taxon>Peribacillus</taxon>
    </lineage>
</organism>
<evidence type="ECO:0000313" key="2">
    <source>
        <dbReference type="EMBL" id="TVX84146.1"/>
    </source>
</evidence>
<dbReference type="Proteomes" id="UP000317770">
    <property type="component" value="Unassembled WGS sequence"/>
</dbReference>
<dbReference type="Gene3D" id="3.40.1350.10">
    <property type="match status" value="1"/>
</dbReference>
<dbReference type="GO" id="GO:0009307">
    <property type="term" value="P:DNA restriction-modification system"/>
    <property type="evidence" value="ECO:0007669"/>
    <property type="project" value="InterPro"/>
</dbReference>
<keyword evidence="2" id="KW-0378">Hydrolase</keyword>
<sequence>MKKGKEKSVVQAKRYGKDKKVGVDAINEVVGAAGYYNATKKIVITNRYYTDAAKITGKRNGVTLLDRDDLVRMLNQYNDAQIRFSKQKEPIDI</sequence>
<name>A0A8B5Y520_9BACI</name>
<evidence type="ECO:0000313" key="3">
    <source>
        <dbReference type="Proteomes" id="UP000317770"/>
    </source>
</evidence>
<dbReference type="SUPFAM" id="SSF52980">
    <property type="entry name" value="Restriction endonuclease-like"/>
    <property type="match status" value="1"/>
</dbReference>
<dbReference type="InterPro" id="IPR052906">
    <property type="entry name" value="Type_IV_Methyl-Rstrct_Enzyme"/>
</dbReference>
<accession>A0A8B5Y520</accession>
<gene>
    <name evidence="2" type="ORF">FQP34_02720</name>
</gene>
<keyword evidence="2" id="KW-0255">Endonuclease</keyword>
<dbReference type="InterPro" id="IPR011856">
    <property type="entry name" value="tRNA_endonuc-like_dom_sf"/>
</dbReference>
<dbReference type="GO" id="GO:0015666">
    <property type="term" value="F:restriction endodeoxyribonuclease activity"/>
    <property type="evidence" value="ECO:0007669"/>
    <property type="project" value="TreeGrafter"/>
</dbReference>
<dbReference type="AlphaFoldDB" id="A0A8B5Y520"/>